<dbReference type="Gene3D" id="2.60.40.10">
    <property type="entry name" value="Immunoglobulins"/>
    <property type="match status" value="1"/>
</dbReference>
<dbReference type="InterPro" id="IPR011042">
    <property type="entry name" value="6-blade_b-propeller_TolB-like"/>
</dbReference>
<dbReference type="InterPro" id="IPR051344">
    <property type="entry name" value="Vgb"/>
</dbReference>
<accession>A0A3E0VGC1</accession>
<keyword evidence="3" id="KW-1185">Reference proteome</keyword>
<keyword evidence="1" id="KW-0732">Signal</keyword>
<dbReference type="PANTHER" id="PTHR40274">
    <property type="entry name" value="VIRGINIAMYCIN B LYASE"/>
    <property type="match status" value="1"/>
</dbReference>
<dbReference type="SUPFAM" id="SSF101898">
    <property type="entry name" value="NHL repeat"/>
    <property type="match status" value="1"/>
</dbReference>
<dbReference type="AlphaFoldDB" id="A0A3E0VGC1"/>
<gene>
    <name evidence="2" type="ORF">B7R54_03610</name>
</gene>
<dbReference type="Gene3D" id="2.120.10.30">
    <property type="entry name" value="TolB, C-terminal domain"/>
    <property type="match status" value="1"/>
</dbReference>
<name>A0A3E0VGC1_9MICO</name>
<dbReference type="GO" id="GO:0016020">
    <property type="term" value="C:membrane"/>
    <property type="evidence" value="ECO:0007669"/>
    <property type="project" value="InterPro"/>
</dbReference>
<comment type="caution">
    <text evidence="2">The sequence shown here is derived from an EMBL/GenBank/DDBJ whole genome shotgun (WGS) entry which is preliminary data.</text>
</comment>
<dbReference type="InterPro" id="IPR013783">
    <property type="entry name" value="Ig-like_fold"/>
</dbReference>
<organism evidence="2 3">
    <name type="scientific">Subtercola boreus</name>
    <dbReference type="NCBI Taxonomy" id="120213"/>
    <lineage>
        <taxon>Bacteria</taxon>
        <taxon>Bacillati</taxon>
        <taxon>Actinomycetota</taxon>
        <taxon>Actinomycetes</taxon>
        <taxon>Micrococcales</taxon>
        <taxon>Microbacteriaceae</taxon>
        <taxon>Subtercola</taxon>
    </lineage>
</organism>
<dbReference type="InterPro" id="IPR015919">
    <property type="entry name" value="Cadherin-like_sf"/>
</dbReference>
<dbReference type="Proteomes" id="UP000256486">
    <property type="component" value="Unassembled WGS sequence"/>
</dbReference>
<dbReference type="EMBL" id="NBWZ01000001">
    <property type="protein sequence ID" value="RFA08410.1"/>
    <property type="molecule type" value="Genomic_DNA"/>
</dbReference>
<dbReference type="GO" id="GO:0005509">
    <property type="term" value="F:calcium ion binding"/>
    <property type="evidence" value="ECO:0007669"/>
    <property type="project" value="InterPro"/>
</dbReference>
<dbReference type="PANTHER" id="PTHR40274:SF3">
    <property type="entry name" value="VIRGINIAMYCIN B LYASE"/>
    <property type="match status" value="1"/>
</dbReference>
<feature type="chain" id="PRO_5017798197" description="SMP-30/Gluconolactonase/LRE-like region domain-containing protein" evidence="1">
    <location>
        <begin position="26"/>
        <end position="438"/>
    </location>
</feature>
<dbReference type="Pfam" id="PF05345">
    <property type="entry name" value="He_PIG"/>
    <property type="match status" value="1"/>
</dbReference>
<reference evidence="2 3" key="1">
    <citation type="submission" date="2017-04" db="EMBL/GenBank/DDBJ databases">
        <title>Comparative genome analysis of Subtercola boreus.</title>
        <authorList>
            <person name="Cho Y.-J."/>
            <person name="Cho A."/>
            <person name="Kim O.-S."/>
            <person name="Lee J.-I."/>
        </authorList>
    </citation>
    <scope>NUCLEOTIDE SEQUENCE [LARGE SCALE GENOMIC DNA]</scope>
    <source>
        <strain evidence="2 3">K300</strain>
    </source>
</reference>
<evidence type="ECO:0000313" key="3">
    <source>
        <dbReference type="Proteomes" id="UP000256486"/>
    </source>
</evidence>
<proteinExistence type="predicted"/>
<dbReference type="SUPFAM" id="SSF49313">
    <property type="entry name" value="Cadherin-like"/>
    <property type="match status" value="1"/>
</dbReference>
<evidence type="ECO:0008006" key="4">
    <source>
        <dbReference type="Google" id="ProtNLM"/>
    </source>
</evidence>
<dbReference type="GO" id="GO:0005975">
    <property type="term" value="P:carbohydrate metabolic process"/>
    <property type="evidence" value="ECO:0007669"/>
    <property type="project" value="UniProtKB-ARBA"/>
</dbReference>
<sequence length="438" mass="44522">MKLKPLAVLPLIAALLCAGMPAAHAAPDITNPFAALAAGSEPSHILVGGSGDIFTLNTGNESISKIHPDGTFDGSFHAEFPSFSQPNSFATDGHGSLYVSSYLASTVWRVDDTTGDIDTSFEAHLGSELAGELPQAVTVDLFGNIFVATHSPEAVVKLSPAGDVVARYALASGSGPVDITTDWAGSVYTANAADDTISQIAFDGSGTATVTAAFATLASGSMPISLVHNQRGFIYTADSGDNTVSAIDLRLPAGKNVTAVTVMPPDSYPYNVSADRQGNVFVTNLGTASVAMFEQNGRLTPVVAQLSSAETPEAAVVGDSGQLYTANALSSSVSRFGLGPTFATSPVGTARVGDSYSSTVTVTGLDPLTFSAVGFPPPGLAVDADTGELAGTPTTAGTFTFDLIAANVAGATAQSVTIVVEPAPGSTGCWYWHEACGL</sequence>
<evidence type="ECO:0000256" key="1">
    <source>
        <dbReference type="SAM" id="SignalP"/>
    </source>
</evidence>
<feature type="signal peptide" evidence="1">
    <location>
        <begin position="1"/>
        <end position="25"/>
    </location>
</feature>
<dbReference type="RefSeq" id="WP_170151858.1">
    <property type="nucleotide sequence ID" value="NZ_NBWZ01000001.1"/>
</dbReference>
<evidence type="ECO:0000313" key="2">
    <source>
        <dbReference type="EMBL" id="RFA08410.1"/>
    </source>
</evidence>
<dbReference type="Gene3D" id="2.40.10.500">
    <property type="match status" value="2"/>
</dbReference>
<protein>
    <recommendedName>
        <fullName evidence="4">SMP-30/Gluconolactonase/LRE-like region domain-containing protein</fullName>
    </recommendedName>
</protein>